<reference evidence="1 2" key="1">
    <citation type="submission" date="2019-11" db="EMBL/GenBank/DDBJ databases">
        <title>Epiphytic Pseudomonas syringae from cherry orchards.</title>
        <authorList>
            <person name="Hulin M.T."/>
        </authorList>
    </citation>
    <scope>NUCLEOTIDE SEQUENCE [LARGE SCALE GENOMIC DNA]</scope>
    <source>
        <strain evidence="1 2">PA-6-9F</strain>
    </source>
</reference>
<accession>A0AAW5AIA0</accession>
<dbReference type="EMBL" id="WKEW01000185">
    <property type="protein sequence ID" value="MCF5060883.1"/>
    <property type="molecule type" value="Genomic_DNA"/>
</dbReference>
<dbReference type="CDD" id="cd06233">
    <property type="entry name" value="M14-like"/>
    <property type="match status" value="1"/>
</dbReference>
<dbReference type="RefSeq" id="WP_236300934.1">
    <property type="nucleotide sequence ID" value="NZ_WKEB01000168.1"/>
</dbReference>
<keyword evidence="2" id="KW-1185">Reference proteome</keyword>
<dbReference type="InterPro" id="IPR021259">
    <property type="entry name" value="DUF2817"/>
</dbReference>
<gene>
    <name evidence="1" type="ORF">GIW75_28550</name>
</gene>
<protein>
    <submittedName>
        <fullName evidence="1">DUF2817 domain-containing protein</fullName>
    </submittedName>
</protein>
<dbReference type="SUPFAM" id="SSF53187">
    <property type="entry name" value="Zn-dependent exopeptidases"/>
    <property type="match status" value="1"/>
</dbReference>
<comment type="caution">
    <text evidence="1">The sequence shown here is derived from an EMBL/GenBank/DDBJ whole genome shotgun (WGS) entry which is preliminary data.</text>
</comment>
<organism evidence="1 2">
    <name type="scientific">Pseudomonas proteolytica</name>
    <dbReference type="NCBI Taxonomy" id="219574"/>
    <lineage>
        <taxon>Bacteria</taxon>
        <taxon>Pseudomonadati</taxon>
        <taxon>Pseudomonadota</taxon>
        <taxon>Gammaproteobacteria</taxon>
        <taxon>Pseudomonadales</taxon>
        <taxon>Pseudomonadaceae</taxon>
        <taxon>Pseudomonas</taxon>
    </lineage>
</organism>
<evidence type="ECO:0000313" key="2">
    <source>
        <dbReference type="Proteomes" id="UP000814172"/>
    </source>
</evidence>
<name>A0AAW5AIA0_9PSED</name>
<evidence type="ECO:0000313" key="1">
    <source>
        <dbReference type="EMBL" id="MCF5060883.1"/>
    </source>
</evidence>
<dbReference type="Gene3D" id="3.40.630.10">
    <property type="entry name" value="Zn peptidases"/>
    <property type="match status" value="1"/>
</dbReference>
<dbReference type="Pfam" id="PF10994">
    <property type="entry name" value="DUF2817"/>
    <property type="match status" value="1"/>
</dbReference>
<proteinExistence type="predicted"/>
<dbReference type="AlphaFoldDB" id="A0AAW5AIA0"/>
<dbReference type="Proteomes" id="UP000814172">
    <property type="component" value="Unassembled WGS sequence"/>
</dbReference>
<sequence length="362" mass="40139">MDLSCFSQSYAEARQKFLQACASAGLEVQSHPHPLPGSDGEELALDVALAGSPTATNLLVLSSGVHGVEGFCGSAVQVDHLRNREWMQHGQRQDLAVLYLHAINPYGFSWLRRVNEDNVDLNRNFIDFAQPLPDNPDYHALAPLLLPRRQPPTLLSTLGLAGYALRHGSKALQSAITRGQHSHADGLFFAGTSPTWSNQQLRQIIRRLGNHCRRIGWIDVHTGLDPCGVGERIYKGLNHPGDIARARSWWGAQVTTSADGTSSSAMLNGTLDLAVMEECPHAQYNGLTLEYGTQPGPRVLAALRADHWLHTHPDTAHARRVQIKRQLRDAFYIDTERWKRQVLEQAREVTALTLRGLATRLE</sequence>